<keyword evidence="1" id="KW-0812">Transmembrane</keyword>
<protein>
    <submittedName>
        <fullName evidence="3">Uncharacterized protein</fullName>
    </submittedName>
</protein>
<evidence type="ECO:0000256" key="1">
    <source>
        <dbReference type="SAM" id="Phobius"/>
    </source>
</evidence>
<dbReference type="EMBL" id="JAPFFF010000008">
    <property type="protein sequence ID" value="KAK8884018.1"/>
    <property type="molecule type" value="Genomic_DNA"/>
</dbReference>
<accession>A0ABR2JYW9</accession>
<feature type="transmembrane region" description="Helical" evidence="1">
    <location>
        <begin position="114"/>
        <end position="133"/>
    </location>
</feature>
<reference evidence="3 4" key="1">
    <citation type="submission" date="2024-04" db="EMBL/GenBank/DDBJ databases">
        <title>Tritrichomonas musculus Genome.</title>
        <authorList>
            <person name="Alves-Ferreira E."/>
            <person name="Grigg M."/>
            <person name="Lorenzi H."/>
            <person name="Galac M."/>
        </authorList>
    </citation>
    <scope>NUCLEOTIDE SEQUENCE [LARGE SCALE GENOMIC DNA]</scope>
    <source>
        <strain evidence="3 4">EAF2021</strain>
    </source>
</reference>
<name>A0ABR2JYW9_9EUKA</name>
<gene>
    <name evidence="2" type="ORF">M9Y10_021001</name>
    <name evidence="3" type="ORF">M9Y10_043121</name>
</gene>
<sequence length="136" mass="15366">MELKLPAIFITILRIYTILCLLLSFCTECYFLSKSTHWSIHTGYKPDIIKANIWFYINMGVLCWLFLAIFFTVVEILAMVDVKIFENFDHGIIKPIVYLVMGFGILGICGDLGIATGILQIIAAAVWLVLAILTMI</sequence>
<keyword evidence="4" id="KW-1185">Reference proteome</keyword>
<organism evidence="3 4">
    <name type="scientific">Tritrichomonas musculus</name>
    <dbReference type="NCBI Taxonomy" id="1915356"/>
    <lineage>
        <taxon>Eukaryota</taxon>
        <taxon>Metamonada</taxon>
        <taxon>Parabasalia</taxon>
        <taxon>Tritrichomonadida</taxon>
        <taxon>Tritrichomonadidae</taxon>
        <taxon>Tritrichomonas</taxon>
    </lineage>
</organism>
<evidence type="ECO:0000313" key="4">
    <source>
        <dbReference type="Proteomes" id="UP001470230"/>
    </source>
</evidence>
<dbReference type="EMBL" id="JAPFFF010000274">
    <property type="protein sequence ID" value="KAK8834893.1"/>
    <property type="molecule type" value="Genomic_DNA"/>
</dbReference>
<evidence type="ECO:0000313" key="3">
    <source>
        <dbReference type="EMBL" id="KAK8884018.1"/>
    </source>
</evidence>
<keyword evidence="1" id="KW-1133">Transmembrane helix</keyword>
<feature type="transmembrane region" description="Helical" evidence="1">
    <location>
        <begin position="12"/>
        <end position="33"/>
    </location>
</feature>
<keyword evidence="1" id="KW-0472">Membrane</keyword>
<comment type="caution">
    <text evidence="3">The sequence shown here is derived from an EMBL/GenBank/DDBJ whole genome shotgun (WGS) entry which is preliminary data.</text>
</comment>
<feature type="transmembrane region" description="Helical" evidence="1">
    <location>
        <begin position="53"/>
        <end position="80"/>
    </location>
</feature>
<dbReference type="Proteomes" id="UP001470230">
    <property type="component" value="Unassembled WGS sequence"/>
</dbReference>
<proteinExistence type="predicted"/>
<feature type="transmembrane region" description="Helical" evidence="1">
    <location>
        <begin position="92"/>
        <end position="108"/>
    </location>
</feature>
<evidence type="ECO:0000313" key="2">
    <source>
        <dbReference type="EMBL" id="KAK8834893.1"/>
    </source>
</evidence>